<dbReference type="InterPro" id="IPR000477">
    <property type="entry name" value="RT_dom"/>
</dbReference>
<dbReference type="InterPro" id="IPR012337">
    <property type="entry name" value="RNaseH-like_sf"/>
</dbReference>
<evidence type="ECO:0000259" key="2">
    <source>
        <dbReference type="Pfam" id="PF00078"/>
    </source>
</evidence>
<dbReference type="RefSeq" id="XP_052740381.1">
    <property type="nucleotide sequence ID" value="XM_052884421.1"/>
</dbReference>
<keyword evidence="3" id="KW-1185">Reference proteome</keyword>
<name>A0ABM3LMV1_BICAN</name>
<gene>
    <name evidence="4" type="primary">LOC128198524</name>
</gene>
<dbReference type="Proteomes" id="UP001652582">
    <property type="component" value="Chromosome 11"/>
</dbReference>
<evidence type="ECO:0000313" key="4">
    <source>
        <dbReference type="RefSeq" id="XP_052740381.1"/>
    </source>
</evidence>
<feature type="compositionally biased region" description="Polar residues" evidence="1">
    <location>
        <begin position="330"/>
        <end position="341"/>
    </location>
</feature>
<feature type="domain" description="Reverse transcriptase" evidence="2">
    <location>
        <begin position="395"/>
        <end position="531"/>
    </location>
</feature>
<evidence type="ECO:0000256" key="1">
    <source>
        <dbReference type="SAM" id="MobiDB-lite"/>
    </source>
</evidence>
<sequence>MDRNVLESFLKEENISTPLELIDSTTKACEKAMPKKGIRKKAPVYWWNEQIREKRDFCTKCRRKYTRQRRKKYINISNKEEQNDEEIRLREEYKSAKIALQLAISKSKEKQWKELCEEVDKDTWGLGYRIVTNKLRRQPPSLNMALIRSAVDVLFPIHDDFCRIAEDASQTVEVTTEEIKSAAKSLCELEEERVKARGLDKDGENVALHVQQHRHLKRDCPKRKAIDNDQSGGHAFISHTSIEYTPQQNGKAEREIRTLVESARSMISSKNLPKELWAEAINNAVYIINRTGKSKVEDIMIEIPEMTQREGDSTSSESQETEDEYLELENVSNPTLTTGEDSSSEEEIVTSRGRRVVRPGWQKNYDLGFAVWGEEPKSYKEAMQSTDSDKWKEAISYLEDRRVKVKDCTGKEDVIKVSSGVPQGSILGPTLWNILYDGVLHLKQEEGIQLVGFADDLALVVVANTEKSLMTRANTALRRINAWMKEKKLALAPEKTEAIVFSGRRKLDPIKFVVEDMAVAPKEHVKYLGVWLDKSLNYKKHVEEVAKKSQNLVEALHKLMPTRGGPRASKRRVLASVAHSVILYGAPIYENTMRVELYRKKLEAVQRRMAIGITPVMPIAIRHCI</sequence>
<organism evidence="3 4">
    <name type="scientific">Bicyclus anynana</name>
    <name type="common">Squinting bush brown butterfly</name>
    <dbReference type="NCBI Taxonomy" id="110368"/>
    <lineage>
        <taxon>Eukaryota</taxon>
        <taxon>Metazoa</taxon>
        <taxon>Ecdysozoa</taxon>
        <taxon>Arthropoda</taxon>
        <taxon>Hexapoda</taxon>
        <taxon>Insecta</taxon>
        <taxon>Pterygota</taxon>
        <taxon>Neoptera</taxon>
        <taxon>Endopterygota</taxon>
        <taxon>Lepidoptera</taxon>
        <taxon>Glossata</taxon>
        <taxon>Ditrysia</taxon>
        <taxon>Papilionoidea</taxon>
        <taxon>Nymphalidae</taxon>
        <taxon>Satyrinae</taxon>
        <taxon>Satyrini</taxon>
        <taxon>Mycalesina</taxon>
        <taxon>Bicyclus</taxon>
    </lineage>
</organism>
<dbReference type="Pfam" id="PF00078">
    <property type="entry name" value="RVT_1"/>
    <property type="match status" value="1"/>
</dbReference>
<dbReference type="Gene3D" id="3.30.420.10">
    <property type="entry name" value="Ribonuclease H-like superfamily/Ribonuclease H"/>
    <property type="match status" value="1"/>
</dbReference>
<dbReference type="GeneID" id="128198524"/>
<protein>
    <submittedName>
        <fullName evidence="4">Uncharacterized protein LOC128198524</fullName>
    </submittedName>
</protein>
<reference evidence="4" key="1">
    <citation type="submission" date="2025-08" db="UniProtKB">
        <authorList>
            <consortium name="RefSeq"/>
        </authorList>
    </citation>
    <scope>IDENTIFICATION</scope>
</reference>
<dbReference type="PANTHER" id="PTHR33332">
    <property type="entry name" value="REVERSE TRANSCRIPTASE DOMAIN-CONTAINING PROTEIN"/>
    <property type="match status" value="1"/>
</dbReference>
<evidence type="ECO:0000313" key="3">
    <source>
        <dbReference type="Proteomes" id="UP001652582"/>
    </source>
</evidence>
<proteinExistence type="predicted"/>
<accession>A0ABM3LMV1</accession>
<feature type="region of interest" description="Disordered" evidence="1">
    <location>
        <begin position="305"/>
        <end position="351"/>
    </location>
</feature>
<dbReference type="SUPFAM" id="SSF53098">
    <property type="entry name" value="Ribonuclease H-like"/>
    <property type="match status" value="1"/>
</dbReference>
<dbReference type="InterPro" id="IPR036397">
    <property type="entry name" value="RNaseH_sf"/>
</dbReference>